<gene>
    <name evidence="1" type="ORF">NP233_g11749</name>
</gene>
<dbReference type="Proteomes" id="UP001213000">
    <property type="component" value="Unassembled WGS sequence"/>
</dbReference>
<accession>A0AAD5VHL6</accession>
<evidence type="ECO:0000313" key="2">
    <source>
        <dbReference type="Proteomes" id="UP001213000"/>
    </source>
</evidence>
<keyword evidence="2" id="KW-1185">Reference proteome</keyword>
<comment type="caution">
    <text evidence="1">The sequence shown here is derived from an EMBL/GenBank/DDBJ whole genome shotgun (WGS) entry which is preliminary data.</text>
</comment>
<reference evidence="1" key="1">
    <citation type="submission" date="2022-07" db="EMBL/GenBank/DDBJ databases">
        <title>Genome Sequence of Leucocoprinus birnbaumii.</title>
        <authorList>
            <person name="Buettner E."/>
        </authorList>
    </citation>
    <scope>NUCLEOTIDE SEQUENCE</scope>
    <source>
        <strain evidence="1">VT141</strain>
    </source>
</reference>
<protein>
    <submittedName>
        <fullName evidence="1">Uncharacterized protein</fullName>
    </submittedName>
</protein>
<evidence type="ECO:0000313" key="1">
    <source>
        <dbReference type="EMBL" id="KAJ3557411.1"/>
    </source>
</evidence>
<dbReference type="EMBL" id="JANIEX010001485">
    <property type="protein sequence ID" value="KAJ3557411.1"/>
    <property type="molecule type" value="Genomic_DNA"/>
</dbReference>
<dbReference type="AlphaFoldDB" id="A0AAD5VHL6"/>
<proteinExistence type="predicted"/>
<name>A0AAD5VHL6_9AGAR</name>
<organism evidence="1 2">
    <name type="scientific">Leucocoprinus birnbaumii</name>
    <dbReference type="NCBI Taxonomy" id="56174"/>
    <lineage>
        <taxon>Eukaryota</taxon>
        <taxon>Fungi</taxon>
        <taxon>Dikarya</taxon>
        <taxon>Basidiomycota</taxon>
        <taxon>Agaricomycotina</taxon>
        <taxon>Agaricomycetes</taxon>
        <taxon>Agaricomycetidae</taxon>
        <taxon>Agaricales</taxon>
        <taxon>Agaricineae</taxon>
        <taxon>Agaricaceae</taxon>
        <taxon>Leucocoprinus</taxon>
    </lineage>
</organism>
<sequence length="132" mass="14896">MENSALKIAVHEYIRLLVTAGDLRVQADEAAGLVTQLTKTKALQEKLKEARIKYNTLRAQWEIAFEPAKIAYERAVQLKAELLDVHVDIPTYNFLEGKRRGKSDSRAVRIAELRAQLEKLSEYTSPVIAMSA</sequence>